<keyword evidence="2" id="KW-0732">Signal</keyword>
<evidence type="ECO:0000313" key="11">
    <source>
        <dbReference type="EMBL" id="CRZ34369.1"/>
    </source>
</evidence>
<dbReference type="InterPro" id="IPR012338">
    <property type="entry name" value="Beta-lactam/transpept-like"/>
</dbReference>
<accession>A0A0H5SFX4</accession>
<dbReference type="PANTHER" id="PTHR21581:SF6">
    <property type="entry name" value="TRAFFICKING PROTEIN PARTICLE COMPLEX SUBUNIT 12"/>
    <property type="match status" value="1"/>
</dbReference>
<dbReference type="EMBL" id="CVTD020000015">
    <property type="protein sequence ID" value="CRZ34369.1"/>
    <property type="molecule type" value="Genomic_DNA"/>
</dbReference>
<evidence type="ECO:0000313" key="12">
    <source>
        <dbReference type="Proteomes" id="UP000236497"/>
    </source>
</evidence>
<dbReference type="InterPro" id="IPR018044">
    <property type="entry name" value="Peptidase_S11"/>
</dbReference>
<proteinExistence type="inferred from homology"/>
<organism evidence="11 12">
    <name type="scientific">Herbinix hemicellulosilytica</name>
    <dbReference type="NCBI Taxonomy" id="1564487"/>
    <lineage>
        <taxon>Bacteria</taxon>
        <taxon>Bacillati</taxon>
        <taxon>Bacillota</taxon>
        <taxon>Clostridia</taxon>
        <taxon>Lachnospirales</taxon>
        <taxon>Lachnospiraceae</taxon>
        <taxon>Herbinix</taxon>
    </lineage>
</organism>
<evidence type="ECO:0000256" key="3">
    <source>
        <dbReference type="ARBA" id="ARBA00022801"/>
    </source>
</evidence>
<feature type="domain" description="Peptidase S11 D-alanyl-D-alanine carboxypeptidase A N-terminal" evidence="10">
    <location>
        <begin position="69"/>
        <end position="304"/>
    </location>
</feature>
<dbReference type="GO" id="GO:0008360">
    <property type="term" value="P:regulation of cell shape"/>
    <property type="evidence" value="ECO:0007669"/>
    <property type="project" value="UniProtKB-KW"/>
</dbReference>
<reference evidence="11 12" key="1">
    <citation type="submission" date="2015-06" db="EMBL/GenBank/DDBJ databases">
        <authorList>
            <person name="Wibberg Daniel"/>
        </authorList>
    </citation>
    <scope>NUCLEOTIDE SEQUENCE [LARGE SCALE GENOMIC DNA]</scope>
    <source>
        <strain evidence="11 12">T3/55T</strain>
    </source>
</reference>
<name>A0A0H5SFX4_HERHM</name>
<evidence type="ECO:0000256" key="9">
    <source>
        <dbReference type="RuleBase" id="RU004016"/>
    </source>
</evidence>
<comment type="similarity">
    <text evidence="1 9">Belongs to the peptidase S11 family.</text>
</comment>
<dbReference type="InterPro" id="IPR001967">
    <property type="entry name" value="Peptidase_S11_N"/>
</dbReference>
<evidence type="ECO:0000256" key="1">
    <source>
        <dbReference type="ARBA" id="ARBA00007164"/>
    </source>
</evidence>
<gene>
    <name evidence="11" type="ORF">HHT355_1167</name>
</gene>
<feature type="active site" description="Proton acceptor" evidence="7">
    <location>
        <position position="102"/>
    </location>
</feature>
<evidence type="ECO:0000259" key="10">
    <source>
        <dbReference type="Pfam" id="PF00768"/>
    </source>
</evidence>
<dbReference type="GO" id="GO:0009002">
    <property type="term" value="F:serine-type D-Ala-D-Ala carboxypeptidase activity"/>
    <property type="evidence" value="ECO:0007669"/>
    <property type="project" value="InterPro"/>
</dbReference>
<dbReference type="Proteomes" id="UP000236497">
    <property type="component" value="Unassembled WGS sequence"/>
</dbReference>
<feature type="binding site" evidence="8">
    <location>
        <position position="273"/>
    </location>
    <ligand>
        <name>substrate</name>
    </ligand>
</feature>
<evidence type="ECO:0000256" key="4">
    <source>
        <dbReference type="ARBA" id="ARBA00022960"/>
    </source>
</evidence>
<evidence type="ECO:0000256" key="5">
    <source>
        <dbReference type="ARBA" id="ARBA00022984"/>
    </source>
</evidence>
<dbReference type="Gene3D" id="3.40.710.10">
    <property type="entry name" value="DD-peptidase/beta-lactamase superfamily"/>
    <property type="match status" value="1"/>
</dbReference>
<evidence type="ECO:0000256" key="2">
    <source>
        <dbReference type="ARBA" id="ARBA00022729"/>
    </source>
</evidence>
<dbReference type="GO" id="GO:0006508">
    <property type="term" value="P:proteolysis"/>
    <property type="evidence" value="ECO:0007669"/>
    <property type="project" value="InterPro"/>
</dbReference>
<keyword evidence="5" id="KW-0573">Peptidoglycan synthesis</keyword>
<dbReference type="RefSeq" id="WP_158245900.1">
    <property type="nucleotide sequence ID" value="NZ_CVTD020000015.1"/>
</dbReference>
<sequence length="321" mass="35854">MKKRCLLIPILITTIILGGCRKSSDQFFSYKDNIISVQTEWGIELSENEFFAENLVKLSDEDYGINDDYVSGEAALLFDITNKEVLYAKNPYEKLYPASLTKLMTALVVLKRGELTDTVTVSYNASHIPVPGAKVCGFEEGDVLTLESLLYCLLVYSGNDAGIAIAEHMSGSEEAFVKLMNQEAQKIGAVHTNFVNSHGLHDDNHYTTAYDMYLIFNELIKYDTFLNIINQNSYKAEYQDRNGNKKTVTFRTTNLYLTDEKTPPENLQIIGGKTGSTSKAGNCLILLSKDGENNQYISLVLKASGSDKLYSDMSNLFLLIK</sequence>
<dbReference type="PRINTS" id="PR00725">
    <property type="entry name" value="DADACBPTASE1"/>
</dbReference>
<dbReference type="Pfam" id="PF00768">
    <property type="entry name" value="Peptidase_S11"/>
    <property type="match status" value="1"/>
</dbReference>
<evidence type="ECO:0000256" key="7">
    <source>
        <dbReference type="PIRSR" id="PIRSR618044-1"/>
    </source>
</evidence>
<evidence type="ECO:0000256" key="6">
    <source>
        <dbReference type="ARBA" id="ARBA00023316"/>
    </source>
</evidence>
<dbReference type="GO" id="GO:0009252">
    <property type="term" value="P:peptidoglycan biosynthetic process"/>
    <property type="evidence" value="ECO:0007669"/>
    <property type="project" value="UniProtKB-KW"/>
</dbReference>
<dbReference type="SUPFAM" id="SSF56601">
    <property type="entry name" value="beta-lactamase/transpeptidase-like"/>
    <property type="match status" value="1"/>
</dbReference>
<dbReference type="PANTHER" id="PTHR21581">
    <property type="entry name" value="D-ALANYL-D-ALANINE CARBOXYPEPTIDASE"/>
    <property type="match status" value="1"/>
</dbReference>
<dbReference type="AlphaFoldDB" id="A0A0H5SFX4"/>
<feature type="active site" description="Acyl-ester intermediate" evidence="7">
    <location>
        <position position="99"/>
    </location>
</feature>
<keyword evidence="4" id="KW-0133">Cell shape</keyword>
<protein>
    <recommendedName>
        <fullName evidence="10">Peptidase S11 D-alanyl-D-alanine carboxypeptidase A N-terminal domain-containing protein</fullName>
    </recommendedName>
</protein>
<keyword evidence="12" id="KW-1185">Reference proteome</keyword>
<keyword evidence="3" id="KW-0378">Hydrolase</keyword>
<feature type="active site" evidence="7">
    <location>
        <position position="157"/>
    </location>
</feature>
<dbReference type="GO" id="GO:0071555">
    <property type="term" value="P:cell wall organization"/>
    <property type="evidence" value="ECO:0007669"/>
    <property type="project" value="UniProtKB-KW"/>
</dbReference>
<evidence type="ECO:0000256" key="8">
    <source>
        <dbReference type="PIRSR" id="PIRSR618044-2"/>
    </source>
</evidence>
<dbReference type="PROSITE" id="PS51257">
    <property type="entry name" value="PROKAR_LIPOPROTEIN"/>
    <property type="match status" value="1"/>
</dbReference>
<keyword evidence="6" id="KW-0961">Cell wall biogenesis/degradation</keyword>